<proteinExistence type="predicted"/>
<protein>
    <submittedName>
        <fullName evidence="1">Uncharacterized protein</fullName>
    </submittedName>
</protein>
<dbReference type="Proteomes" id="UP000191171">
    <property type="component" value="Unassembled WGS sequence"/>
</dbReference>
<dbReference type="AlphaFoldDB" id="A0A133N6M5"/>
<gene>
    <name evidence="1" type="ORF">B1P95_06875</name>
</gene>
<reference evidence="1 2" key="1">
    <citation type="submission" date="2017-02" db="EMBL/GenBank/DDBJ databases">
        <title>Clonality and virulence of isolates of VRE in Hematopoietic Stem Cell Transplanted (HSCT) patients.</title>
        <authorList>
            <person name="Marchi A.P."/>
            <person name="Martins R.C."/>
            <person name="Marie S.K."/>
            <person name="Levin A.S."/>
            <person name="Costa S.F."/>
        </authorList>
    </citation>
    <scope>NUCLEOTIDE SEQUENCE [LARGE SCALE GENOMIC DNA]</scope>
    <source>
        <strain evidence="1 2">LIM1759</strain>
    </source>
</reference>
<comment type="caution">
    <text evidence="1">The sequence shown here is derived from an EMBL/GenBank/DDBJ whole genome shotgun (WGS) entry which is preliminary data.</text>
</comment>
<accession>A0A133N6M5</accession>
<dbReference type="EMBL" id="MVGJ01000031">
    <property type="protein sequence ID" value="OOL82906.1"/>
    <property type="molecule type" value="Genomic_DNA"/>
</dbReference>
<sequence length="113" mass="13409">MSFKKTTRSIVTIIFQILFLGNNRHFLRLLGKKKPKIEHSLETLLRELLLLFPYIKAETDNISFLPFLHQIVFATSYTTLIFYKSQHFLAFLLLFRNIFLMFSILCFQLSDNS</sequence>
<evidence type="ECO:0000313" key="1">
    <source>
        <dbReference type="EMBL" id="OOL82906.1"/>
    </source>
</evidence>
<name>A0A133N6M5_ENTFC</name>
<organism evidence="1 2">
    <name type="scientific">Enterococcus faecium</name>
    <name type="common">Streptococcus faecium</name>
    <dbReference type="NCBI Taxonomy" id="1352"/>
    <lineage>
        <taxon>Bacteria</taxon>
        <taxon>Bacillati</taxon>
        <taxon>Bacillota</taxon>
        <taxon>Bacilli</taxon>
        <taxon>Lactobacillales</taxon>
        <taxon>Enterococcaceae</taxon>
        <taxon>Enterococcus</taxon>
    </lineage>
</organism>
<evidence type="ECO:0000313" key="2">
    <source>
        <dbReference type="Proteomes" id="UP000191171"/>
    </source>
</evidence>